<evidence type="ECO:0000256" key="7">
    <source>
        <dbReference type="ARBA" id="ARBA00023306"/>
    </source>
</evidence>
<dbReference type="RefSeq" id="WP_239673784.1">
    <property type="nucleotide sequence ID" value="NZ_CP049742.1"/>
</dbReference>
<proteinExistence type="inferred from homology"/>
<keyword evidence="11" id="KW-1185">Reference proteome</keyword>
<keyword evidence="6 8" id="KW-0472">Membrane</keyword>
<evidence type="ECO:0000256" key="5">
    <source>
        <dbReference type="ARBA" id="ARBA00022989"/>
    </source>
</evidence>
<evidence type="ECO:0000313" key="11">
    <source>
        <dbReference type="Proteomes" id="UP000593626"/>
    </source>
</evidence>
<evidence type="ECO:0000259" key="9">
    <source>
        <dbReference type="PROSITE" id="PS51779"/>
    </source>
</evidence>
<reference evidence="10 11" key="1">
    <citation type="submission" date="2019-07" db="EMBL/GenBank/DDBJ databases">
        <title>Genome sequence of 2 isolates from Red Sea Mangroves.</title>
        <authorList>
            <person name="Sefrji F."/>
            <person name="Michoud G."/>
            <person name="Merlino G."/>
            <person name="Daffonchio D."/>
        </authorList>
    </citation>
    <scope>NUCLEOTIDE SEQUENCE [LARGE SCALE GENOMIC DNA]</scope>
    <source>
        <strain evidence="10 11">R1DC41</strain>
    </source>
</reference>
<protein>
    <recommendedName>
        <fullName evidence="8">Cell division protein DivIB</fullName>
    </recommendedName>
</protein>
<accession>A0A7S8CA83</accession>
<keyword evidence="2 8" id="KW-1003">Cell membrane</keyword>
<keyword evidence="3 8" id="KW-0132">Cell division</keyword>
<evidence type="ECO:0000256" key="4">
    <source>
        <dbReference type="ARBA" id="ARBA00022692"/>
    </source>
</evidence>
<evidence type="ECO:0000256" key="8">
    <source>
        <dbReference type="HAMAP-Rule" id="MF_00912"/>
    </source>
</evidence>
<feature type="domain" description="POTRA" evidence="9">
    <location>
        <begin position="50"/>
        <end position="118"/>
    </location>
</feature>
<dbReference type="InterPro" id="IPR034746">
    <property type="entry name" value="POTRA"/>
</dbReference>
<dbReference type="Pfam" id="PF03799">
    <property type="entry name" value="FtsQ_DivIB_C"/>
    <property type="match status" value="1"/>
</dbReference>
<dbReference type="KEGG" id="mcui:G8O30_04440"/>
<comment type="subcellular location">
    <subcellularLocation>
        <location evidence="8">Cell membrane</location>
        <topology evidence="8">Single-pass type II membrane protein</topology>
    </subcellularLocation>
    <subcellularLocation>
        <location evidence="1">Membrane</location>
    </subcellularLocation>
    <text evidence="8">Localizes to the division septum.</text>
</comment>
<dbReference type="PROSITE" id="PS51779">
    <property type="entry name" value="POTRA"/>
    <property type="match status" value="1"/>
</dbReference>
<keyword evidence="4 8" id="KW-0812">Transmembrane</keyword>
<organism evidence="10 11">
    <name type="scientific">Mangrovibacillus cuniculi</name>
    <dbReference type="NCBI Taxonomy" id="2593652"/>
    <lineage>
        <taxon>Bacteria</taxon>
        <taxon>Bacillati</taxon>
        <taxon>Bacillota</taxon>
        <taxon>Bacilli</taxon>
        <taxon>Bacillales</taxon>
        <taxon>Bacillaceae</taxon>
        <taxon>Mangrovibacillus</taxon>
    </lineage>
</organism>
<dbReference type="GO" id="GO:0032153">
    <property type="term" value="C:cell division site"/>
    <property type="evidence" value="ECO:0007669"/>
    <property type="project" value="UniProtKB-UniRule"/>
</dbReference>
<dbReference type="InterPro" id="IPR005548">
    <property type="entry name" value="Cell_div_FtsQ/DivIB_C"/>
</dbReference>
<evidence type="ECO:0000256" key="3">
    <source>
        <dbReference type="ARBA" id="ARBA00022618"/>
    </source>
</evidence>
<comment type="function">
    <text evidence="8">Cell division protein that may be involved in stabilizing or promoting the assembly of the division complex.</text>
</comment>
<dbReference type="GO" id="GO:0005886">
    <property type="term" value="C:plasma membrane"/>
    <property type="evidence" value="ECO:0007669"/>
    <property type="project" value="UniProtKB-SubCell"/>
</dbReference>
<dbReference type="InterPro" id="IPR026580">
    <property type="entry name" value="DivIB"/>
</dbReference>
<dbReference type="PANTHER" id="PTHR37820">
    <property type="entry name" value="CELL DIVISION PROTEIN DIVIB"/>
    <property type="match status" value="1"/>
</dbReference>
<dbReference type="Pfam" id="PF08478">
    <property type="entry name" value="POTRA_1"/>
    <property type="match status" value="1"/>
</dbReference>
<sequence>MSEKKIVQLEDRVPKLKVQRRRRANRRFYVLVLILSILIVGVAYLQSPFSRVQAININGNVFLTDEEILGAIAISPGDSIWSMKKEAVITQLKEQPEIKDAIIERKLPSTLTITVTEYRPVAFVMEESEFVPILETGQPLTKGSDAIQAIDAPLLSNFKDKAVREKLVEELSKLDSSVRSSISEITSTPRETDPYNITMFMNDGFEVRASILTFREKLNYYPTIVNQLNPDIRGYIDLEVGTFFKSYETPQVEGEGTNEEESSE</sequence>
<dbReference type="AlphaFoldDB" id="A0A7S8CA83"/>
<keyword evidence="7 8" id="KW-0131">Cell cycle</keyword>
<keyword evidence="5 8" id="KW-1133">Transmembrane helix</keyword>
<evidence type="ECO:0000313" key="10">
    <source>
        <dbReference type="EMBL" id="QPC46259.1"/>
    </source>
</evidence>
<gene>
    <name evidence="8" type="primary">divIB</name>
    <name evidence="10" type="ORF">G8O30_04440</name>
</gene>
<dbReference type="InterPro" id="IPR050487">
    <property type="entry name" value="FtsQ_DivIB"/>
</dbReference>
<dbReference type="Gene3D" id="3.40.50.10960">
    <property type="match status" value="1"/>
</dbReference>
<dbReference type="HAMAP" id="MF_00912">
    <property type="entry name" value="DivIB"/>
    <property type="match status" value="1"/>
</dbReference>
<evidence type="ECO:0000256" key="1">
    <source>
        <dbReference type="ARBA" id="ARBA00004370"/>
    </source>
</evidence>
<comment type="similarity">
    <text evidence="8">Belongs to the FtsQ/DivIB family. DivIB subfamily.</text>
</comment>
<dbReference type="GO" id="GO:0043093">
    <property type="term" value="P:FtsZ-dependent cytokinesis"/>
    <property type="evidence" value="ECO:0007669"/>
    <property type="project" value="UniProtKB-UniRule"/>
</dbReference>
<dbReference type="PANTHER" id="PTHR37820:SF1">
    <property type="entry name" value="CELL DIVISION PROTEIN FTSQ"/>
    <property type="match status" value="1"/>
</dbReference>
<dbReference type="Gene3D" id="3.10.20.310">
    <property type="entry name" value="membrane protein fhac"/>
    <property type="match status" value="1"/>
</dbReference>
<dbReference type="InterPro" id="IPR013685">
    <property type="entry name" value="POTRA_FtsQ_type"/>
</dbReference>
<dbReference type="EMBL" id="CP049742">
    <property type="protein sequence ID" value="QPC46259.1"/>
    <property type="molecule type" value="Genomic_DNA"/>
</dbReference>
<name>A0A7S8CA83_9BACI</name>
<evidence type="ECO:0000256" key="2">
    <source>
        <dbReference type="ARBA" id="ARBA00022475"/>
    </source>
</evidence>
<evidence type="ECO:0000256" key="6">
    <source>
        <dbReference type="ARBA" id="ARBA00023136"/>
    </source>
</evidence>
<dbReference type="Proteomes" id="UP000593626">
    <property type="component" value="Chromosome"/>
</dbReference>
<feature type="transmembrane region" description="Helical" evidence="8">
    <location>
        <begin position="28"/>
        <end position="45"/>
    </location>
</feature>